<evidence type="ECO:0000313" key="2">
    <source>
        <dbReference type="EMBL" id="MEB3372154.1"/>
    </source>
</evidence>
<dbReference type="Proteomes" id="UP001327093">
    <property type="component" value="Unassembled WGS sequence"/>
</dbReference>
<dbReference type="EMBL" id="JAWLNX010000038">
    <property type="protein sequence ID" value="MEB3372154.1"/>
    <property type="molecule type" value="Genomic_DNA"/>
</dbReference>
<evidence type="ECO:0000313" key="3">
    <source>
        <dbReference type="Proteomes" id="UP001327093"/>
    </source>
</evidence>
<dbReference type="InterPro" id="IPR041413">
    <property type="entry name" value="MLTR_LBD"/>
</dbReference>
<dbReference type="PANTHER" id="PTHR35010">
    <property type="entry name" value="BLL4672 PROTEIN-RELATED"/>
    <property type="match status" value="1"/>
</dbReference>
<name>A0ABU6AKR7_9PSEU</name>
<dbReference type="SMART" id="SM00530">
    <property type="entry name" value="HTH_XRE"/>
    <property type="match status" value="1"/>
</dbReference>
<gene>
    <name evidence="2" type="ORF">R4I43_32615</name>
</gene>
<organism evidence="2 3">
    <name type="scientific">Saccharopolyspora mangrovi</name>
    <dbReference type="NCBI Taxonomy" id="3082379"/>
    <lineage>
        <taxon>Bacteria</taxon>
        <taxon>Bacillati</taxon>
        <taxon>Actinomycetota</taxon>
        <taxon>Actinomycetes</taxon>
        <taxon>Pseudonocardiales</taxon>
        <taxon>Pseudonocardiaceae</taxon>
        <taxon>Saccharopolyspora</taxon>
    </lineage>
</organism>
<dbReference type="Gene3D" id="1.10.260.40">
    <property type="entry name" value="lambda repressor-like DNA-binding domains"/>
    <property type="match status" value="1"/>
</dbReference>
<dbReference type="PANTHER" id="PTHR35010:SF2">
    <property type="entry name" value="BLL4672 PROTEIN"/>
    <property type="match status" value="1"/>
</dbReference>
<comment type="caution">
    <text evidence="2">The sequence shown here is derived from an EMBL/GenBank/DDBJ whole genome shotgun (WGS) entry which is preliminary data.</text>
</comment>
<proteinExistence type="predicted"/>
<sequence length="291" mass="32213">MAEVDLRGEVREFLSTRRARITPEQAGLAAYGGNRRVKGLRREEVAMLAGVSVDYYVRLERGNLAGASEGVLDSLAQALQLDEAEREHLFALARAAGPGRRKRTSAPKTVRPTVLQVLEAISDAPAWVRNERHDILAANRLGRALYSPVFEDPRRPANTTRFVYLDPAARDFFVDWDKVANDGAAMLRSEAGRNPHDQALIELVGELSTRSETFRERWASHDVKLHRSGQKRLCHPVVGRLELDFESMKLPSEPGLTLNVYTAPAGTPTADGLKLLASWAATQNLADVEQI</sequence>
<dbReference type="Pfam" id="PF13560">
    <property type="entry name" value="HTH_31"/>
    <property type="match status" value="1"/>
</dbReference>
<dbReference type="SUPFAM" id="SSF47413">
    <property type="entry name" value="lambda repressor-like DNA-binding domains"/>
    <property type="match status" value="1"/>
</dbReference>
<dbReference type="InterPro" id="IPR001387">
    <property type="entry name" value="Cro/C1-type_HTH"/>
</dbReference>
<dbReference type="RefSeq" id="WP_324269577.1">
    <property type="nucleotide sequence ID" value="NZ_JAWLNX010000038.1"/>
</dbReference>
<dbReference type="Pfam" id="PF17765">
    <property type="entry name" value="MLTR_LBD"/>
    <property type="match status" value="1"/>
</dbReference>
<dbReference type="PROSITE" id="PS50943">
    <property type="entry name" value="HTH_CROC1"/>
    <property type="match status" value="1"/>
</dbReference>
<feature type="domain" description="HTH cro/C1-type" evidence="1">
    <location>
        <begin position="35"/>
        <end position="86"/>
    </location>
</feature>
<keyword evidence="3" id="KW-1185">Reference proteome</keyword>
<reference evidence="2 3" key="1">
    <citation type="submission" date="2023-10" db="EMBL/GenBank/DDBJ databases">
        <title>Saccharopolyspora sp. nov., isolated from mangrove soil.</title>
        <authorList>
            <person name="Lu Y."/>
            <person name="Liu W."/>
        </authorList>
    </citation>
    <scope>NUCLEOTIDE SEQUENCE [LARGE SCALE GENOMIC DNA]</scope>
    <source>
        <strain evidence="2 3">S2-29</strain>
    </source>
</reference>
<evidence type="ECO:0000259" key="1">
    <source>
        <dbReference type="PROSITE" id="PS50943"/>
    </source>
</evidence>
<dbReference type="Gene3D" id="3.30.450.180">
    <property type="match status" value="1"/>
</dbReference>
<protein>
    <submittedName>
        <fullName evidence="2">Helix-turn-helix transcriptional regulator</fullName>
    </submittedName>
</protein>
<accession>A0ABU6AKR7</accession>
<dbReference type="CDD" id="cd00093">
    <property type="entry name" value="HTH_XRE"/>
    <property type="match status" value="1"/>
</dbReference>
<dbReference type="InterPro" id="IPR010982">
    <property type="entry name" value="Lambda_DNA-bd_dom_sf"/>
</dbReference>